<reference evidence="13 14" key="1">
    <citation type="journal article" date="2019" name="Nat. Microbiol.">
        <title>Mediterranean grassland soil C-N compound turnover is dependent on rainfall and depth, and is mediated by genomically divergent microorganisms.</title>
        <authorList>
            <person name="Diamond S."/>
            <person name="Andeer P.F."/>
            <person name="Li Z."/>
            <person name="Crits-Christoph A."/>
            <person name="Burstein D."/>
            <person name="Anantharaman K."/>
            <person name="Lane K.R."/>
            <person name="Thomas B.C."/>
            <person name="Pan C."/>
            <person name="Northen T.R."/>
            <person name="Banfield J.F."/>
        </authorList>
    </citation>
    <scope>NUCLEOTIDE SEQUENCE [LARGE SCALE GENOMIC DNA]</scope>
    <source>
        <strain evidence="13">WS_3</strain>
    </source>
</reference>
<keyword evidence="8" id="KW-0732">Signal</keyword>
<gene>
    <name evidence="13" type="ORF">E6K73_10845</name>
</gene>
<feature type="chain" id="PRO_5021829340" evidence="8">
    <location>
        <begin position="23"/>
        <end position="371"/>
    </location>
</feature>
<sequence length="371" mass="39192">MSRVAVAAALLGAAIMGAGCSASQPRRTPRVPIVVARAEARTVPYEIEATGTVEPLESAAVTAQVGGLVTRVAFREGDEVGASRVLFQIDPRPFEAALAKSLAELARDRAQAQNAELDLKRAEALAAQQLIAPGDLDQKRSAAEALSSQARADSAAVAAARLDLSHATIRAPIAGKTGNVSVHVGDLVKANDTPLVTINQIRPIRVRFTVTQADLPEVRRPRDHPLTVEAAPADRDSLWVEGRLAFVDNAVDPSSGTLLLKGEFPNRDGALWPGAFVRVRLRLYEQSGATVVPAVAVTNSQNGPYCFVVKPDTTVEARPVEVARTWRDLAVVASGLKPGEIVVTDGQLRLAPGMKALIRTASAARSQGDDP</sequence>
<evidence type="ECO:0000256" key="2">
    <source>
        <dbReference type="ARBA" id="ARBA00009477"/>
    </source>
</evidence>
<feature type="signal peptide" evidence="8">
    <location>
        <begin position="1"/>
        <end position="22"/>
    </location>
</feature>
<keyword evidence="7" id="KW-0175">Coiled coil</keyword>
<evidence type="ECO:0000256" key="8">
    <source>
        <dbReference type="SAM" id="SignalP"/>
    </source>
</evidence>
<dbReference type="PROSITE" id="PS51257">
    <property type="entry name" value="PROKAR_LIPOPROTEIN"/>
    <property type="match status" value="1"/>
</dbReference>
<dbReference type="Pfam" id="PF25967">
    <property type="entry name" value="RND-MFP_C"/>
    <property type="match status" value="1"/>
</dbReference>
<dbReference type="GO" id="GO:0030313">
    <property type="term" value="C:cell envelope"/>
    <property type="evidence" value="ECO:0007669"/>
    <property type="project" value="UniProtKB-SubCell"/>
</dbReference>
<evidence type="ECO:0000256" key="5">
    <source>
        <dbReference type="ARBA" id="ARBA00022519"/>
    </source>
</evidence>
<dbReference type="PANTHER" id="PTHR30469:SF36">
    <property type="entry name" value="BLL3903 PROTEIN"/>
    <property type="match status" value="1"/>
</dbReference>
<dbReference type="PANTHER" id="PTHR30469">
    <property type="entry name" value="MULTIDRUG RESISTANCE PROTEIN MDTA"/>
    <property type="match status" value="1"/>
</dbReference>
<feature type="domain" description="Multidrug resistance protein MdtA-like beta-barrel" evidence="11">
    <location>
        <begin position="203"/>
        <end position="282"/>
    </location>
</feature>
<feature type="coiled-coil region" evidence="7">
    <location>
        <begin position="102"/>
        <end position="132"/>
    </location>
</feature>
<dbReference type="InterPro" id="IPR058626">
    <property type="entry name" value="MdtA-like_b-barrel"/>
</dbReference>
<dbReference type="InterPro" id="IPR058624">
    <property type="entry name" value="MdtA-like_HH"/>
</dbReference>
<protein>
    <submittedName>
        <fullName evidence="13">Efflux RND transporter periplasmic adaptor subunit</fullName>
    </submittedName>
</protein>
<keyword evidence="4" id="KW-1003">Cell membrane</keyword>
<dbReference type="EMBL" id="VBOT01000130">
    <property type="protein sequence ID" value="TMQ48973.1"/>
    <property type="molecule type" value="Genomic_DNA"/>
</dbReference>
<organism evidence="13 14">
    <name type="scientific">Eiseniibacteriota bacterium</name>
    <dbReference type="NCBI Taxonomy" id="2212470"/>
    <lineage>
        <taxon>Bacteria</taxon>
        <taxon>Candidatus Eiseniibacteriota</taxon>
    </lineage>
</organism>
<feature type="domain" description="Multidrug resistance protein MdtA-like barrel-sandwich hybrid" evidence="10">
    <location>
        <begin position="58"/>
        <end position="197"/>
    </location>
</feature>
<evidence type="ECO:0000256" key="1">
    <source>
        <dbReference type="ARBA" id="ARBA00004236"/>
    </source>
</evidence>
<evidence type="ECO:0000259" key="9">
    <source>
        <dbReference type="Pfam" id="PF25876"/>
    </source>
</evidence>
<comment type="caution">
    <text evidence="13">The sequence shown here is derived from an EMBL/GenBank/DDBJ whole genome shotgun (WGS) entry which is preliminary data.</text>
</comment>
<name>A0A538SC71_UNCEI</name>
<evidence type="ECO:0000313" key="14">
    <source>
        <dbReference type="Proteomes" id="UP000320184"/>
    </source>
</evidence>
<dbReference type="Proteomes" id="UP000320184">
    <property type="component" value="Unassembled WGS sequence"/>
</dbReference>
<evidence type="ECO:0000259" key="10">
    <source>
        <dbReference type="Pfam" id="PF25917"/>
    </source>
</evidence>
<proteinExistence type="inferred from homology"/>
<dbReference type="FunFam" id="2.40.420.20:FF:000001">
    <property type="entry name" value="Efflux RND transporter periplasmic adaptor subunit"/>
    <property type="match status" value="1"/>
</dbReference>
<dbReference type="Pfam" id="PF25876">
    <property type="entry name" value="HH_MFP_RND"/>
    <property type="match status" value="1"/>
</dbReference>
<evidence type="ECO:0000259" key="12">
    <source>
        <dbReference type="Pfam" id="PF25967"/>
    </source>
</evidence>
<evidence type="ECO:0000256" key="7">
    <source>
        <dbReference type="SAM" id="Coils"/>
    </source>
</evidence>
<dbReference type="InterPro" id="IPR058625">
    <property type="entry name" value="MdtA-like_BSH"/>
</dbReference>
<dbReference type="GO" id="GO:1990281">
    <property type="term" value="C:efflux pump complex"/>
    <property type="evidence" value="ECO:0007669"/>
    <property type="project" value="TreeGrafter"/>
</dbReference>
<evidence type="ECO:0000313" key="13">
    <source>
        <dbReference type="EMBL" id="TMQ48973.1"/>
    </source>
</evidence>
<accession>A0A538SC71</accession>
<keyword evidence="3" id="KW-0813">Transport</keyword>
<comment type="similarity">
    <text evidence="2">Belongs to the membrane fusion protein (MFP) (TC 8.A.1) family.</text>
</comment>
<keyword evidence="5" id="KW-0997">Cell inner membrane</keyword>
<dbReference type="InterPro" id="IPR058627">
    <property type="entry name" value="MdtA-like_C"/>
</dbReference>
<dbReference type="InterPro" id="IPR006143">
    <property type="entry name" value="RND_pump_MFP"/>
</dbReference>
<feature type="domain" description="Multidrug resistance protein MdtA-like alpha-helical hairpin" evidence="9">
    <location>
        <begin position="99"/>
        <end position="165"/>
    </location>
</feature>
<dbReference type="Gene3D" id="2.40.30.170">
    <property type="match status" value="1"/>
</dbReference>
<comment type="subcellular location">
    <subcellularLocation>
        <location evidence="1">Cell membrane</location>
    </subcellularLocation>
</comment>
<dbReference type="Gene3D" id="2.40.50.100">
    <property type="match status" value="1"/>
</dbReference>
<dbReference type="NCBIfam" id="TIGR01730">
    <property type="entry name" value="RND_mfp"/>
    <property type="match status" value="1"/>
</dbReference>
<evidence type="ECO:0000256" key="6">
    <source>
        <dbReference type="ARBA" id="ARBA00023136"/>
    </source>
</evidence>
<evidence type="ECO:0000256" key="3">
    <source>
        <dbReference type="ARBA" id="ARBA00022448"/>
    </source>
</evidence>
<dbReference type="AlphaFoldDB" id="A0A538SC71"/>
<evidence type="ECO:0000259" key="11">
    <source>
        <dbReference type="Pfam" id="PF25944"/>
    </source>
</evidence>
<dbReference type="Pfam" id="PF25917">
    <property type="entry name" value="BSH_RND"/>
    <property type="match status" value="1"/>
</dbReference>
<feature type="domain" description="Multidrug resistance protein MdtA-like C-terminal permuted SH3" evidence="12">
    <location>
        <begin position="289"/>
        <end position="346"/>
    </location>
</feature>
<dbReference type="Pfam" id="PF25944">
    <property type="entry name" value="Beta-barrel_RND"/>
    <property type="match status" value="1"/>
</dbReference>
<dbReference type="GO" id="GO:0015562">
    <property type="term" value="F:efflux transmembrane transporter activity"/>
    <property type="evidence" value="ECO:0007669"/>
    <property type="project" value="TreeGrafter"/>
</dbReference>
<dbReference type="SUPFAM" id="SSF111369">
    <property type="entry name" value="HlyD-like secretion proteins"/>
    <property type="match status" value="1"/>
</dbReference>
<dbReference type="Gene3D" id="2.40.420.20">
    <property type="match status" value="1"/>
</dbReference>
<evidence type="ECO:0000256" key="4">
    <source>
        <dbReference type="ARBA" id="ARBA00022475"/>
    </source>
</evidence>
<keyword evidence="6" id="KW-0472">Membrane</keyword>
<dbReference type="Gene3D" id="1.10.287.470">
    <property type="entry name" value="Helix hairpin bin"/>
    <property type="match status" value="1"/>
</dbReference>